<dbReference type="AlphaFoldDB" id="A0A1H3Y777"/>
<dbReference type="SUPFAM" id="SSF54534">
    <property type="entry name" value="FKBP-like"/>
    <property type="match status" value="1"/>
</dbReference>
<evidence type="ECO:0000256" key="9">
    <source>
        <dbReference type="PROSITE-ProRule" id="PRU00277"/>
    </source>
</evidence>
<name>A0A1H3Y777_9BACT</name>
<comment type="similarity">
    <text evidence="3 10">Belongs to the FKBP-type PPIase family.</text>
</comment>
<evidence type="ECO:0000256" key="10">
    <source>
        <dbReference type="RuleBase" id="RU003915"/>
    </source>
</evidence>
<keyword evidence="5 9" id="KW-0697">Rotamase</keyword>
<comment type="catalytic activity">
    <reaction evidence="1 9 10">
        <text>[protein]-peptidylproline (omega=180) = [protein]-peptidylproline (omega=0)</text>
        <dbReference type="Rhea" id="RHEA:16237"/>
        <dbReference type="Rhea" id="RHEA-COMP:10747"/>
        <dbReference type="Rhea" id="RHEA-COMP:10748"/>
        <dbReference type="ChEBI" id="CHEBI:83833"/>
        <dbReference type="ChEBI" id="CHEBI:83834"/>
        <dbReference type="EC" id="5.2.1.8"/>
    </reaction>
</comment>
<evidence type="ECO:0000256" key="7">
    <source>
        <dbReference type="ARBA" id="ARBA00023235"/>
    </source>
</evidence>
<dbReference type="PANTHER" id="PTHR47861">
    <property type="entry name" value="FKBP-TYPE PEPTIDYL-PROLYL CIS-TRANS ISOMERASE SLYD"/>
    <property type="match status" value="1"/>
</dbReference>
<keyword evidence="6" id="KW-0143">Chaperone</keyword>
<gene>
    <name evidence="12" type="ORF">SAMN05192529_107147</name>
</gene>
<dbReference type="PANTHER" id="PTHR47861:SF3">
    <property type="entry name" value="FKBP-TYPE PEPTIDYL-PROLYL CIS-TRANS ISOMERASE SLYD"/>
    <property type="match status" value="1"/>
</dbReference>
<comment type="function">
    <text evidence="8">Also involved in hydrogenase metallocenter assembly, probably by participating in the nickel insertion step. This function in hydrogenase biosynthesis requires chaperone activity and the presence of the metal-binding domain, but not PPIase activity.</text>
</comment>
<keyword evidence="7 9" id="KW-0413">Isomerase</keyword>
<dbReference type="PROSITE" id="PS50059">
    <property type="entry name" value="FKBP_PPIASE"/>
    <property type="match status" value="1"/>
</dbReference>
<evidence type="ECO:0000256" key="6">
    <source>
        <dbReference type="ARBA" id="ARBA00023186"/>
    </source>
</evidence>
<organism evidence="12 13">
    <name type="scientific">Arachidicoccus rhizosphaerae</name>
    <dbReference type="NCBI Taxonomy" id="551991"/>
    <lineage>
        <taxon>Bacteria</taxon>
        <taxon>Pseudomonadati</taxon>
        <taxon>Bacteroidota</taxon>
        <taxon>Chitinophagia</taxon>
        <taxon>Chitinophagales</taxon>
        <taxon>Chitinophagaceae</taxon>
        <taxon>Arachidicoccus</taxon>
    </lineage>
</organism>
<dbReference type="Proteomes" id="UP000199041">
    <property type="component" value="Unassembled WGS sequence"/>
</dbReference>
<evidence type="ECO:0000256" key="2">
    <source>
        <dbReference type="ARBA" id="ARBA00004496"/>
    </source>
</evidence>
<sequence>MQTAKKGDKVKVHYHGKLTDGTTFDSSEGRAPLEFEVGSGQVIPGFDEGVTGLQIGEKKTVNIPAAQAYGQVSEDQIVEFPKSQFPQDLTPEVGMPLQMSNDQGQTFQVIIKEVKEDSVVLDANHPLAGKDLIFDIELVDIVPGKSSIIMP</sequence>
<comment type="subcellular location">
    <subcellularLocation>
        <location evidence="2">Cytoplasm</location>
    </subcellularLocation>
</comment>
<evidence type="ECO:0000256" key="5">
    <source>
        <dbReference type="ARBA" id="ARBA00023110"/>
    </source>
</evidence>
<dbReference type="RefSeq" id="WP_091396314.1">
    <property type="nucleotide sequence ID" value="NZ_FNQY01000007.1"/>
</dbReference>
<dbReference type="STRING" id="551991.SAMN05192529_107147"/>
<dbReference type="EC" id="5.2.1.8" evidence="10"/>
<dbReference type="EMBL" id="FNQY01000007">
    <property type="protein sequence ID" value="SEA07529.1"/>
    <property type="molecule type" value="Genomic_DNA"/>
</dbReference>
<evidence type="ECO:0000256" key="1">
    <source>
        <dbReference type="ARBA" id="ARBA00000971"/>
    </source>
</evidence>
<dbReference type="GO" id="GO:0005737">
    <property type="term" value="C:cytoplasm"/>
    <property type="evidence" value="ECO:0007669"/>
    <property type="project" value="UniProtKB-SubCell"/>
</dbReference>
<feature type="domain" description="PPIase FKBP-type" evidence="11">
    <location>
        <begin position="7"/>
        <end position="90"/>
    </location>
</feature>
<proteinExistence type="inferred from homology"/>
<reference evidence="12 13" key="1">
    <citation type="submission" date="2016-10" db="EMBL/GenBank/DDBJ databases">
        <authorList>
            <person name="de Groot N.N."/>
        </authorList>
    </citation>
    <scope>NUCLEOTIDE SEQUENCE [LARGE SCALE GENOMIC DNA]</scope>
    <source>
        <strain evidence="12 13">Vu-144</strain>
    </source>
</reference>
<dbReference type="GO" id="GO:0003755">
    <property type="term" value="F:peptidyl-prolyl cis-trans isomerase activity"/>
    <property type="evidence" value="ECO:0007669"/>
    <property type="project" value="UniProtKB-UniRule"/>
</dbReference>
<dbReference type="InterPro" id="IPR001179">
    <property type="entry name" value="PPIase_FKBP_dom"/>
</dbReference>
<protein>
    <recommendedName>
        <fullName evidence="10">Peptidyl-prolyl cis-trans isomerase</fullName>
        <ecNumber evidence="10">5.2.1.8</ecNumber>
    </recommendedName>
</protein>
<evidence type="ECO:0000259" key="11">
    <source>
        <dbReference type="PROSITE" id="PS50059"/>
    </source>
</evidence>
<dbReference type="InterPro" id="IPR046357">
    <property type="entry name" value="PPIase_dom_sf"/>
</dbReference>
<evidence type="ECO:0000313" key="12">
    <source>
        <dbReference type="EMBL" id="SEA07529.1"/>
    </source>
</evidence>
<evidence type="ECO:0000256" key="4">
    <source>
        <dbReference type="ARBA" id="ARBA00022490"/>
    </source>
</evidence>
<dbReference type="Gene3D" id="3.10.50.40">
    <property type="match status" value="1"/>
</dbReference>
<evidence type="ECO:0000256" key="3">
    <source>
        <dbReference type="ARBA" id="ARBA00006577"/>
    </source>
</evidence>
<evidence type="ECO:0000313" key="13">
    <source>
        <dbReference type="Proteomes" id="UP000199041"/>
    </source>
</evidence>
<keyword evidence="4" id="KW-0963">Cytoplasm</keyword>
<evidence type="ECO:0000256" key="8">
    <source>
        <dbReference type="ARBA" id="ARBA00037071"/>
    </source>
</evidence>
<dbReference type="OrthoDB" id="9808891at2"/>
<dbReference type="GO" id="GO:0042026">
    <property type="term" value="P:protein refolding"/>
    <property type="evidence" value="ECO:0007669"/>
    <property type="project" value="UniProtKB-ARBA"/>
</dbReference>
<dbReference type="Pfam" id="PF00254">
    <property type="entry name" value="FKBP_C"/>
    <property type="match status" value="1"/>
</dbReference>
<keyword evidence="13" id="KW-1185">Reference proteome</keyword>
<accession>A0A1H3Y777</accession>